<organism evidence="3 4">
    <name type="scientific">Tetraparma gracilis</name>
    <dbReference type="NCBI Taxonomy" id="2962635"/>
    <lineage>
        <taxon>Eukaryota</taxon>
        <taxon>Sar</taxon>
        <taxon>Stramenopiles</taxon>
        <taxon>Ochrophyta</taxon>
        <taxon>Bolidophyceae</taxon>
        <taxon>Parmales</taxon>
        <taxon>Triparmaceae</taxon>
        <taxon>Tetraparma</taxon>
    </lineage>
</organism>
<dbReference type="Proteomes" id="UP001165060">
    <property type="component" value="Unassembled WGS sequence"/>
</dbReference>
<proteinExistence type="predicted"/>
<evidence type="ECO:0000313" key="3">
    <source>
        <dbReference type="EMBL" id="GMI38028.1"/>
    </source>
</evidence>
<feature type="transmembrane region" description="Helical" evidence="2">
    <location>
        <begin position="736"/>
        <end position="755"/>
    </location>
</feature>
<evidence type="ECO:0000313" key="4">
    <source>
        <dbReference type="Proteomes" id="UP001165060"/>
    </source>
</evidence>
<keyword evidence="2" id="KW-1133">Transmembrane helix</keyword>
<feature type="transmembrane region" description="Helical" evidence="2">
    <location>
        <begin position="776"/>
        <end position="797"/>
    </location>
</feature>
<feature type="compositionally biased region" description="Gly residues" evidence="1">
    <location>
        <begin position="938"/>
        <end position="950"/>
    </location>
</feature>
<accession>A0ABQ6N0V8</accession>
<keyword evidence="4" id="KW-1185">Reference proteome</keyword>
<feature type="transmembrane region" description="Helical" evidence="2">
    <location>
        <begin position="526"/>
        <end position="548"/>
    </location>
</feature>
<dbReference type="EMBL" id="BRYB01000802">
    <property type="protein sequence ID" value="GMI38028.1"/>
    <property type="molecule type" value="Genomic_DNA"/>
</dbReference>
<reference evidence="3 4" key="1">
    <citation type="journal article" date="2023" name="Commun. Biol.">
        <title>Genome analysis of Parmales, the sister group of diatoms, reveals the evolutionary specialization of diatoms from phago-mixotrophs to photoautotrophs.</title>
        <authorList>
            <person name="Ban H."/>
            <person name="Sato S."/>
            <person name="Yoshikawa S."/>
            <person name="Yamada K."/>
            <person name="Nakamura Y."/>
            <person name="Ichinomiya M."/>
            <person name="Sato N."/>
            <person name="Blanc-Mathieu R."/>
            <person name="Endo H."/>
            <person name="Kuwata A."/>
            <person name="Ogata H."/>
        </authorList>
    </citation>
    <scope>NUCLEOTIDE SEQUENCE [LARGE SCALE GENOMIC DNA]</scope>
</reference>
<keyword evidence="2" id="KW-0472">Membrane</keyword>
<evidence type="ECO:0000256" key="1">
    <source>
        <dbReference type="SAM" id="MobiDB-lite"/>
    </source>
</evidence>
<sequence>MCFKEPAGDLVLVFEPLPDSTKVDYGANFKVVRAKSTGVVRFKPTNDDTQCEVTQIQHGDAGGFVPERVVVAKIPQALSGVAEMRELFQRDDAIDGAKRGELEAIIKAKNENYTPAENAVVDRVRDQLDSIPDSSFEKFESPDHLVKMGVYHKGGKSGTPRASTVLDEDIRTCAAWTFLAMARHFVKAFYVDGGMERAVTAHNDHSFTGQLVMDFNIPTFSPREFVTRYVWRWESETVLLVATESCLAEQYPIRYLSTMRKRFDKSPAIDAASGLRLVAAIQNHDEPHTEEEEEILRSSIAHFSLFEGQKGKELKLASGLTTAKMVFERRSSIAFGWAKTTVRARPIDVLAFLWDVHRRSAEKKDTSKAEKHHGKGETRVEARVKELMVKQKGLKELGQKHDWFGVLLTKIVANKLRPAGDSKAKLCNMSEKEVNVIGGALASCIAANLTAPAAVDEWILRYPAMGELERKYVWFRPMMDTIAQRLLESVSWGLKMRLYTGAGLSTLDLLSDLYMIYAYATTGKEGTALSLAIMVVLCIGVQLLIVYLNTNRGPRLTMLKEMLIVLTGTAPGIHAMRVANGSEQSEHAAMGVEAGLVFTRGIEMCFESCPGSVLQTYTLLLEMKGDGGFSKAALTSIIVSALTTGFGAATISFDFDVGPQRRREEPDFYGYIPDAASSRTLIFGCMIINGALLLLVRSVSMALLAIVGGRWVLVYLVSDMGLYFTYKILRRDLWHWVALEGAASVVESVLERLVVKVLVDFTGVLQFRGPGEMGGAYFTLNMIMALVASFVSTQVYYASLEMPGDAVLDKSHAWMIVGSLSGAFVSFFGASLLLMKRKYVATFFSLQSGHAWAKEKFIKGDTDELKAWTLGCNKKQWTSIRGDVKAWTVENWERWEDEKPAWFNDAFKSAIDDDLIPPASLRRMNGESKRRRSSLGDLLGGGGRVAPVGGGEERAQR</sequence>
<feature type="region of interest" description="Disordered" evidence="1">
    <location>
        <begin position="923"/>
        <end position="957"/>
    </location>
</feature>
<feature type="transmembrane region" description="Helical" evidence="2">
    <location>
        <begin position="675"/>
        <end position="696"/>
    </location>
</feature>
<protein>
    <submittedName>
        <fullName evidence="3">Uncharacterized protein</fullName>
    </submittedName>
</protein>
<comment type="caution">
    <text evidence="3">The sequence shown here is derived from an EMBL/GenBank/DDBJ whole genome shotgun (WGS) entry which is preliminary data.</text>
</comment>
<feature type="transmembrane region" description="Helical" evidence="2">
    <location>
        <begin position="703"/>
        <end position="724"/>
    </location>
</feature>
<keyword evidence="2" id="KW-0812">Transmembrane</keyword>
<evidence type="ECO:0000256" key="2">
    <source>
        <dbReference type="SAM" id="Phobius"/>
    </source>
</evidence>
<gene>
    <name evidence="3" type="ORF">TeGR_g9303</name>
</gene>
<feature type="transmembrane region" description="Helical" evidence="2">
    <location>
        <begin position="632"/>
        <end position="655"/>
    </location>
</feature>
<feature type="transmembrane region" description="Helical" evidence="2">
    <location>
        <begin position="812"/>
        <end position="835"/>
    </location>
</feature>
<name>A0ABQ6N0V8_9STRA</name>